<keyword evidence="3 11" id="KW-0732">Signal</keyword>
<dbReference type="SUPFAM" id="SSF69179">
    <property type="entry name" value="Integrin domains"/>
    <property type="match status" value="1"/>
</dbReference>
<proteinExistence type="inferred from homology"/>
<keyword evidence="7 11" id="KW-0472">Membrane</keyword>
<dbReference type="GeneID" id="113497504"/>
<keyword evidence="9" id="KW-0325">Glycoprotein</keyword>
<dbReference type="GO" id="GO:0007157">
    <property type="term" value="P:heterophilic cell-cell adhesion via plasma membrane cell adhesion molecules"/>
    <property type="evidence" value="ECO:0007669"/>
    <property type="project" value="UniProtKB-ARBA"/>
</dbReference>
<name>A0A7E5VXN6_TRINI</name>
<keyword evidence="4" id="KW-0677">Repeat</keyword>
<feature type="repeat" description="FG-GAP" evidence="10">
    <location>
        <begin position="373"/>
        <end position="431"/>
    </location>
</feature>
<dbReference type="InParanoid" id="A0A7E5VXN6"/>
<dbReference type="Pfam" id="PF01839">
    <property type="entry name" value="FG-GAP"/>
    <property type="match status" value="2"/>
</dbReference>
<evidence type="ECO:0000256" key="9">
    <source>
        <dbReference type="ARBA" id="ARBA00023180"/>
    </source>
</evidence>
<dbReference type="Gene3D" id="2.60.40.1510">
    <property type="entry name" value="ntegrin, alpha v. Chain A, domain 3"/>
    <property type="match status" value="1"/>
</dbReference>
<dbReference type="PANTHER" id="PTHR23220:SF83">
    <property type="entry name" value="INTEGRIN ALPHA-PS3-RELATED"/>
    <property type="match status" value="1"/>
</dbReference>
<protein>
    <submittedName>
        <fullName evidence="14">Integrin alpha-PS4-like isoform X1</fullName>
    </submittedName>
</protein>
<dbReference type="SMART" id="SM00191">
    <property type="entry name" value="Int_alpha"/>
    <property type="match status" value="6"/>
</dbReference>
<evidence type="ECO:0000256" key="11">
    <source>
        <dbReference type="RuleBase" id="RU003762"/>
    </source>
</evidence>
<accession>A0A7E5VXN6</accession>
<evidence type="ECO:0000256" key="1">
    <source>
        <dbReference type="ARBA" id="ARBA00004479"/>
    </source>
</evidence>
<feature type="compositionally biased region" description="Low complexity" evidence="12">
    <location>
        <begin position="943"/>
        <end position="953"/>
    </location>
</feature>
<sequence length="976" mass="108494">MARAAVHCVLFILNTIFTQSSYVFHENTNIIFQPQYSAEYFGFSTLLTNDGILVGAPKAHHPEYVRNINPGVVFYCSLHEFTQKHVNCTPLKRDSIFRPADVRDLYRLMPPDFLKDDVWFGATMVQLPNERLLINAPRWTSPYGRKHLLMNGASFLHTTRGYRVMYPLREINRQAYVTDGERREYGEYGTHLNYYAYGQAGMSAAVTKANTVILGAPGLLQWTGGIVSLSFDPNDSNANMNKLPIANTYNTKELGPDDYFGYSVGSGIFDRTGKTLYVAGAPRNNIATGQVLVFKPPTEELDSLKIMAKVKGTQSGSYFGASVCCTDINEDGFDDLLVGAPTFVNSDDWLPFDQGAVYVYLTTVKDSGFVLDDAGYVTGSGTNGAWFGNSISDLGDIDGDGFQDVAIGAPWEDDGIGAVYIYRGTLEGLSNKNVQRIQPAGARGFGWSIAKGVDVDNNNCSDLAIGAHNSQTSYLYRCVPTMQVDAVIRVPDAINLPQNTTNFTAVFCVSAPVTQLWRNVEINIIGTIEADPESNRALISGDSEISFHLTPGQEICHEQTIEINPTADLSKPIALIFQLEPDELMKENSTVFLSNAARLSENSTLKTSFLIQLVKDCGEDLICTPWLIMTLKAFHSPHIPGSNTTLGLRVSVTNKAEPAYGARVEILQTLPLKRIPSECTLKKLALLCEINNLLRDETITWDLELDDSNEKYQVDVMHFHVNAELIDPLLRNVTDEAKKELMLEVIPRSDFSVSGKSMPNDTISVLRESLATGANVSFKHYFEITNLGPSDAPVLTVEIIPPNRTRIAANISGCERDKATDLSETEVLKCIWKIPAKVSYPVYVPLQMDLSIEGEFLRENNTYNATTVIVVHKKVHGFPNYIYYNVTTTLILEPESFTWKLILVCVLLGLLLLGVIVYIMYKQGFFQRTTHKMLQLQKDKDQQLIQESESSSSHYETDENTQSAGECDDADYHEIQ</sequence>
<comment type="subcellular location">
    <subcellularLocation>
        <location evidence="1 11">Membrane</location>
        <topology evidence="1 11">Single-pass type I membrane protein</topology>
    </subcellularLocation>
</comment>
<evidence type="ECO:0000256" key="7">
    <source>
        <dbReference type="ARBA" id="ARBA00023136"/>
    </source>
</evidence>
<keyword evidence="11" id="KW-1133">Transmembrane helix</keyword>
<dbReference type="OrthoDB" id="5317514at2759"/>
<evidence type="ECO:0000313" key="13">
    <source>
        <dbReference type="Proteomes" id="UP000322000"/>
    </source>
</evidence>
<dbReference type="RefSeq" id="XP_026732876.1">
    <property type="nucleotide sequence ID" value="XM_026877075.1"/>
</dbReference>
<dbReference type="PROSITE" id="PS51470">
    <property type="entry name" value="FG_GAP"/>
    <property type="match status" value="3"/>
</dbReference>
<evidence type="ECO:0000256" key="12">
    <source>
        <dbReference type="SAM" id="MobiDB-lite"/>
    </source>
</evidence>
<dbReference type="InterPro" id="IPR018184">
    <property type="entry name" value="Integrin_alpha_C_CS"/>
</dbReference>
<feature type="repeat" description="FG-GAP" evidence="10">
    <location>
        <begin position="27"/>
        <end position="85"/>
    </location>
</feature>
<feature type="chain" id="PRO_5029038844" evidence="11">
    <location>
        <begin position="21"/>
        <end position="976"/>
    </location>
</feature>
<feature type="repeat" description="FG-GAP" evidence="10">
    <location>
        <begin position="305"/>
        <end position="369"/>
    </location>
</feature>
<organism evidence="13 14">
    <name type="scientific">Trichoplusia ni</name>
    <name type="common">Cabbage looper</name>
    <dbReference type="NCBI Taxonomy" id="7111"/>
    <lineage>
        <taxon>Eukaryota</taxon>
        <taxon>Metazoa</taxon>
        <taxon>Ecdysozoa</taxon>
        <taxon>Arthropoda</taxon>
        <taxon>Hexapoda</taxon>
        <taxon>Insecta</taxon>
        <taxon>Pterygota</taxon>
        <taxon>Neoptera</taxon>
        <taxon>Endopterygota</taxon>
        <taxon>Lepidoptera</taxon>
        <taxon>Glossata</taxon>
        <taxon>Ditrysia</taxon>
        <taxon>Noctuoidea</taxon>
        <taxon>Noctuidae</taxon>
        <taxon>Plusiinae</taxon>
        <taxon>Trichoplusia</taxon>
    </lineage>
</organism>
<feature type="region of interest" description="Disordered" evidence="12">
    <location>
        <begin position="943"/>
        <end position="976"/>
    </location>
</feature>
<dbReference type="SUPFAM" id="SSF69318">
    <property type="entry name" value="Integrin alpha N-terminal domain"/>
    <property type="match status" value="1"/>
</dbReference>
<dbReference type="GO" id="GO:0033627">
    <property type="term" value="P:cell adhesion mediated by integrin"/>
    <property type="evidence" value="ECO:0007669"/>
    <property type="project" value="TreeGrafter"/>
</dbReference>
<evidence type="ECO:0000256" key="5">
    <source>
        <dbReference type="ARBA" id="ARBA00022889"/>
    </source>
</evidence>
<dbReference type="KEGG" id="tnl:113497504"/>
<dbReference type="PANTHER" id="PTHR23220">
    <property type="entry name" value="INTEGRIN ALPHA"/>
    <property type="match status" value="1"/>
</dbReference>
<dbReference type="Gene3D" id="2.130.10.130">
    <property type="entry name" value="Integrin alpha, N-terminal"/>
    <property type="match status" value="1"/>
</dbReference>
<evidence type="ECO:0000256" key="4">
    <source>
        <dbReference type="ARBA" id="ARBA00022737"/>
    </source>
</evidence>
<dbReference type="Gene3D" id="1.20.5.930">
    <property type="entry name" value="Bicelle-embedded integrin alpha(iib) transmembrane segment"/>
    <property type="match status" value="1"/>
</dbReference>
<feature type="signal peptide" evidence="11">
    <location>
        <begin position="1"/>
        <end position="20"/>
    </location>
</feature>
<feature type="transmembrane region" description="Helical" evidence="11">
    <location>
        <begin position="897"/>
        <end position="921"/>
    </location>
</feature>
<dbReference type="GO" id="GO:0007160">
    <property type="term" value="P:cell-matrix adhesion"/>
    <property type="evidence" value="ECO:0007669"/>
    <property type="project" value="TreeGrafter"/>
</dbReference>
<dbReference type="GO" id="GO:0008305">
    <property type="term" value="C:integrin complex"/>
    <property type="evidence" value="ECO:0007669"/>
    <property type="project" value="InterPro"/>
</dbReference>
<dbReference type="InterPro" id="IPR032695">
    <property type="entry name" value="Integrin_dom_sf"/>
</dbReference>
<dbReference type="PRINTS" id="PR01185">
    <property type="entry name" value="INTEGRINA"/>
</dbReference>
<dbReference type="InterPro" id="IPR000413">
    <property type="entry name" value="Integrin_alpha"/>
</dbReference>
<keyword evidence="11" id="KW-0812">Transmembrane</keyword>
<dbReference type="PROSITE" id="PS00242">
    <property type="entry name" value="INTEGRIN_ALPHA"/>
    <property type="match status" value="1"/>
</dbReference>
<comment type="similarity">
    <text evidence="2 11">Belongs to the integrin alpha chain family.</text>
</comment>
<keyword evidence="6 11" id="KW-0401">Integrin</keyword>
<dbReference type="InterPro" id="IPR013517">
    <property type="entry name" value="FG-GAP"/>
</dbReference>
<dbReference type="InterPro" id="IPR013519">
    <property type="entry name" value="Int_alpha_beta-p"/>
</dbReference>
<dbReference type="FunCoup" id="A0A7E5VXN6">
    <property type="interactions" value="4"/>
</dbReference>
<gene>
    <name evidence="14" type="primary">LOC113497504</name>
</gene>
<keyword evidence="13" id="KW-1185">Reference proteome</keyword>
<dbReference type="InterPro" id="IPR028994">
    <property type="entry name" value="Integrin_alpha_N"/>
</dbReference>
<evidence type="ECO:0000256" key="2">
    <source>
        <dbReference type="ARBA" id="ARBA00008054"/>
    </source>
</evidence>
<dbReference type="AlphaFoldDB" id="A0A7E5VXN6"/>
<evidence type="ECO:0000256" key="8">
    <source>
        <dbReference type="ARBA" id="ARBA00023170"/>
    </source>
</evidence>
<dbReference type="GO" id="GO:0005178">
    <property type="term" value="F:integrin binding"/>
    <property type="evidence" value="ECO:0007669"/>
    <property type="project" value="TreeGrafter"/>
</dbReference>
<evidence type="ECO:0000256" key="10">
    <source>
        <dbReference type="PROSITE-ProRule" id="PRU00803"/>
    </source>
</evidence>
<evidence type="ECO:0000313" key="14">
    <source>
        <dbReference type="RefSeq" id="XP_026732876.1"/>
    </source>
</evidence>
<dbReference type="GO" id="GO:0009897">
    <property type="term" value="C:external side of plasma membrane"/>
    <property type="evidence" value="ECO:0007669"/>
    <property type="project" value="TreeGrafter"/>
</dbReference>
<evidence type="ECO:0000256" key="3">
    <source>
        <dbReference type="ARBA" id="ARBA00022729"/>
    </source>
</evidence>
<keyword evidence="5 11" id="KW-0130">Cell adhesion</keyword>
<reference evidence="14" key="1">
    <citation type="submission" date="2025-08" db="UniProtKB">
        <authorList>
            <consortium name="RefSeq"/>
        </authorList>
    </citation>
    <scope>IDENTIFICATION</scope>
</reference>
<evidence type="ECO:0000256" key="6">
    <source>
        <dbReference type="ARBA" id="ARBA00023037"/>
    </source>
</evidence>
<dbReference type="Proteomes" id="UP000322000">
    <property type="component" value="Chromosome 9"/>
</dbReference>
<keyword evidence="8 11" id="KW-0675">Receptor</keyword>
<dbReference type="GO" id="GO:0007229">
    <property type="term" value="P:integrin-mediated signaling pathway"/>
    <property type="evidence" value="ECO:0007669"/>
    <property type="project" value="UniProtKB-KW"/>
</dbReference>